<accession>A0A6A6SS10</accession>
<sequence length="95" mass="10849">MWFVSASDAIKLCRDLECKVIASAIAAWAKDVKYGELSGRVNGGICFQYVSRETLLIFTTSRSNAMVVNCRLFWSAARRKTRIGMRKMRRKEPLL</sequence>
<evidence type="ECO:0000313" key="1">
    <source>
        <dbReference type="EMBL" id="KAF2650332.1"/>
    </source>
</evidence>
<gene>
    <name evidence="1" type="ORF">K491DRAFT_697389</name>
</gene>
<reference evidence="1" key="1">
    <citation type="journal article" date="2020" name="Stud. Mycol.">
        <title>101 Dothideomycetes genomes: a test case for predicting lifestyles and emergence of pathogens.</title>
        <authorList>
            <person name="Haridas S."/>
            <person name="Albert R."/>
            <person name="Binder M."/>
            <person name="Bloem J."/>
            <person name="Labutti K."/>
            <person name="Salamov A."/>
            <person name="Andreopoulos B."/>
            <person name="Baker S."/>
            <person name="Barry K."/>
            <person name="Bills G."/>
            <person name="Bluhm B."/>
            <person name="Cannon C."/>
            <person name="Castanera R."/>
            <person name="Culley D."/>
            <person name="Daum C."/>
            <person name="Ezra D."/>
            <person name="Gonzalez J."/>
            <person name="Henrissat B."/>
            <person name="Kuo A."/>
            <person name="Liang C."/>
            <person name="Lipzen A."/>
            <person name="Lutzoni F."/>
            <person name="Magnuson J."/>
            <person name="Mondo S."/>
            <person name="Nolan M."/>
            <person name="Ohm R."/>
            <person name="Pangilinan J."/>
            <person name="Park H.-J."/>
            <person name="Ramirez L."/>
            <person name="Alfaro M."/>
            <person name="Sun H."/>
            <person name="Tritt A."/>
            <person name="Yoshinaga Y."/>
            <person name="Zwiers L.-H."/>
            <person name="Turgeon B."/>
            <person name="Goodwin S."/>
            <person name="Spatafora J."/>
            <person name="Crous P."/>
            <person name="Grigoriev I."/>
        </authorList>
    </citation>
    <scope>NUCLEOTIDE SEQUENCE</scope>
    <source>
        <strain evidence="1">CBS 122681</strain>
    </source>
</reference>
<proteinExistence type="predicted"/>
<dbReference type="AlphaFoldDB" id="A0A6A6SS10"/>
<protein>
    <submittedName>
        <fullName evidence="1">Uncharacterized protein</fullName>
    </submittedName>
</protein>
<dbReference type="Proteomes" id="UP000799324">
    <property type="component" value="Unassembled WGS sequence"/>
</dbReference>
<keyword evidence="2" id="KW-1185">Reference proteome</keyword>
<organism evidence="1 2">
    <name type="scientific">Lophiostoma macrostomum CBS 122681</name>
    <dbReference type="NCBI Taxonomy" id="1314788"/>
    <lineage>
        <taxon>Eukaryota</taxon>
        <taxon>Fungi</taxon>
        <taxon>Dikarya</taxon>
        <taxon>Ascomycota</taxon>
        <taxon>Pezizomycotina</taxon>
        <taxon>Dothideomycetes</taxon>
        <taxon>Pleosporomycetidae</taxon>
        <taxon>Pleosporales</taxon>
        <taxon>Lophiostomataceae</taxon>
        <taxon>Lophiostoma</taxon>
    </lineage>
</organism>
<name>A0A6A6SS10_9PLEO</name>
<dbReference type="EMBL" id="MU004459">
    <property type="protein sequence ID" value="KAF2650332.1"/>
    <property type="molecule type" value="Genomic_DNA"/>
</dbReference>
<evidence type="ECO:0000313" key="2">
    <source>
        <dbReference type="Proteomes" id="UP000799324"/>
    </source>
</evidence>